<dbReference type="AlphaFoldDB" id="A0A8J4YR40"/>
<dbReference type="EMBL" id="JACEEZ010001614">
    <property type="protein sequence ID" value="KAG0728981.1"/>
    <property type="molecule type" value="Genomic_DNA"/>
</dbReference>
<reference evidence="1" key="1">
    <citation type="submission" date="2020-07" db="EMBL/GenBank/DDBJ databases">
        <title>The High-quality genome of the commercially important snow crab, Chionoecetes opilio.</title>
        <authorList>
            <person name="Jeong J.-H."/>
            <person name="Ryu S."/>
        </authorList>
    </citation>
    <scope>NUCLEOTIDE SEQUENCE</scope>
    <source>
        <strain evidence="1">MADBK_172401_WGS</strain>
        <tissue evidence="1">Digestive gland</tissue>
    </source>
</reference>
<gene>
    <name evidence="1" type="ORF">GWK47_031294</name>
</gene>
<proteinExistence type="predicted"/>
<dbReference type="Proteomes" id="UP000770661">
    <property type="component" value="Unassembled WGS sequence"/>
</dbReference>
<evidence type="ECO:0000313" key="1">
    <source>
        <dbReference type="EMBL" id="KAG0728981.1"/>
    </source>
</evidence>
<protein>
    <submittedName>
        <fullName evidence="1">Uncharacterized protein</fullName>
    </submittedName>
</protein>
<organism evidence="1 2">
    <name type="scientific">Chionoecetes opilio</name>
    <name type="common">Atlantic snow crab</name>
    <name type="synonym">Cancer opilio</name>
    <dbReference type="NCBI Taxonomy" id="41210"/>
    <lineage>
        <taxon>Eukaryota</taxon>
        <taxon>Metazoa</taxon>
        <taxon>Ecdysozoa</taxon>
        <taxon>Arthropoda</taxon>
        <taxon>Crustacea</taxon>
        <taxon>Multicrustacea</taxon>
        <taxon>Malacostraca</taxon>
        <taxon>Eumalacostraca</taxon>
        <taxon>Eucarida</taxon>
        <taxon>Decapoda</taxon>
        <taxon>Pleocyemata</taxon>
        <taxon>Brachyura</taxon>
        <taxon>Eubrachyura</taxon>
        <taxon>Majoidea</taxon>
        <taxon>Majidae</taxon>
        <taxon>Chionoecetes</taxon>
    </lineage>
</organism>
<name>A0A8J4YR40_CHIOP</name>
<accession>A0A8J4YR40</accession>
<comment type="caution">
    <text evidence="1">The sequence shown here is derived from an EMBL/GenBank/DDBJ whole genome shotgun (WGS) entry which is preliminary data.</text>
</comment>
<sequence>MLLVAMLSLGPPPSCRPDATWPTTVSFWGEAKHRRRCDGWPVTLGRRLILLTGLSLTRGLLPPLPLHPPPQLACCCPHGEHHMRLRCHPAAHLLLLFRLLSPLMHDTLGANKLWVKPPHTAIWLPTAVTRWRQHGQMASPVPGVIERRDTHY</sequence>
<evidence type="ECO:0000313" key="2">
    <source>
        <dbReference type="Proteomes" id="UP000770661"/>
    </source>
</evidence>
<keyword evidence="2" id="KW-1185">Reference proteome</keyword>